<feature type="compositionally biased region" description="Basic and acidic residues" evidence="4">
    <location>
        <begin position="168"/>
        <end position="181"/>
    </location>
</feature>
<proteinExistence type="predicted"/>
<reference evidence="5" key="1">
    <citation type="submission" date="2019-09" db="EMBL/GenBank/DDBJ databases">
        <title>Draft genome information of white flower Hibiscus syriacus.</title>
        <authorList>
            <person name="Kim Y.-M."/>
        </authorList>
    </citation>
    <scope>NUCLEOTIDE SEQUENCE [LARGE SCALE GENOMIC DNA]</scope>
    <source>
        <strain evidence="5">YM2019G1</strain>
    </source>
</reference>
<comment type="caution">
    <text evidence="5">The sequence shown here is derived from an EMBL/GenBank/DDBJ whole genome shotgun (WGS) entry which is preliminary data.</text>
</comment>
<keyword evidence="3" id="KW-0508">mRNA splicing</keyword>
<evidence type="ECO:0000256" key="2">
    <source>
        <dbReference type="ARBA" id="ARBA00022884"/>
    </source>
</evidence>
<keyword evidence="2" id="KW-0694">RNA-binding</keyword>
<dbReference type="Proteomes" id="UP000436088">
    <property type="component" value="Unassembled WGS sequence"/>
</dbReference>
<feature type="compositionally biased region" description="Basic and acidic residues" evidence="4">
    <location>
        <begin position="247"/>
        <end position="259"/>
    </location>
</feature>
<sequence length="333" mass="35923">MYVDQSVTHKACAGLNGLKLGGQVITAVEAVKGFSLGNGEDQNSCIVPELARSLLQKPTQVVKLKNVHANGIITNGENNDDNTRETGNVQNVVDDEINVETKTTKEAADGNSGGTAGITFPCATPEVVAGYSISAAGAQLDTEMAAEDPTLEILVNTTSQDVPNPIHISKEESNYHSDKYGDNNFKSETANLDEISGAEENANLDEISGAEENANPEEINRKLPEGHTKVAIEDPAFKNKNLLPREDSHLEEGDGRLPEAIHGSADSARTELDGFEKDEKNKDDKLKQIFEPGCVFVEYGGTEASCTAAHSIHGRLFDNRLLTVEYIDPNLYR</sequence>
<feature type="region of interest" description="Disordered" evidence="4">
    <location>
        <begin position="247"/>
        <end position="279"/>
    </location>
</feature>
<keyword evidence="6" id="KW-1185">Reference proteome</keyword>
<evidence type="ECO:0000256" key="1">
    <source>
        <dbReference type="ARBA" id="ARBA00022664"/>
    </source>
</evidence>
<evidence type="ECO:0000313" key="5">
    <source>
        <dbReference type="EMBL" id="KAE8688401.1"/>
    </source>
</evidence>
<keyword evidence="1" id="KW-0507">mRNA processing</keyword>
<dbReference type="GO" id="GO:0006397">
    <property type="term" value="P:mRNA processing"/>
    <property type="evidence" value="ECO:0007669"/>
    <property type="project" value="UniProtKB-KW"/>
</dbReference>
<dbReference type="PANTHER" id="PTHR23139">
    <property type="entry name" value="RNA-BINDING PROTEIN"/>
    <property type="match status" value="1"/>
</dbReference>
<dbReference type="Gene3D" id="3.30.70.330">
    <property type="match status" value="1"/>
</dbReference>
<dbReference type="AlphaFoldDB" id="A0A6A2Z8V3"/>
<feature type="compositionally biased region" description="Basic and acidic residues" evidence="4">
    <location>
        <begin position="268"/>
        <end position="279"/>
    </location>
</feature>
<accession>A0A6A2Z8V3</accession>
<dbReference type="EMBL" id="VEPZ02001190">
    <property type="protein sequence ID" value="KAE8688401.1"/>
    <property type="molecule type" value="Genomic_DNA"/>
</dbReference>
<name>A0A6A2Z8V3_HIBSY</name>
<organism evidence="5 6">
    <name type="scientific">Hibiscus syriacus</name>
    <name type="common">Rose of Sharon</name>
    <dbReference type="NCBI Taxonomy" id="106335"/>
    <lineage>
        <taxon>Eukaryota</taxon>
        <taxon>Viridiplantae</taxon>
        <taxon>Streptophyta</taxon>
        <taxon>Embryophyta</taxon>
        <taxon>Tracheophyta</taxon>
        <taxon>Spermatophyta</taxon>
        <taxon>Magnoliopsida</taxon>
        <taxon>eudicotyledons</taxon>
        <taxon>Gunneridae</taxon>
        <taxon>Pentapetalae</taxon>
        <taxon>rosids</taxon>
        <taxon>malvids</taxon>
        <taxon>Malvales</taxon>
        <taxon>Malvaceae</taxon>
        <taxon>Malvoideae</taxon>
        <taxon>Hibiscus</taxon>
    </lineage>
</organism>
<evidence type="ECO:0000256" key="4">
    <source>
        <dbReference type="SAM" id="MobiDB-lite"/>
    </source>
</evidence>
<dbReference type="GO" id="GO:0003723">
    <property type="term" value="F:RNA binding"/>
    <property type="evidence" value="ECO:0007669"/>
    <property type="project" value="UniProtKB-KW"/>
</dbReference>
<dbReference type="GO" id="GO:0008380">
    <property type="term" value="P:RNA splicing"/>
    <property type="evidence" value="ECO:0007669"/>
    <property type="project" value="UniProtKB-KW"/>
</dbReference>
<dbReference type="InterPro" id="IPR035979">
    <property type="entry name" value="RBD_domain_sf"/>
</dbReference>
<dbReference type="InterPro" id="IPR012677">
    <property type="entry name" value="Nucleotide-bd_a/b_plait_sf"/>
</dbReference>
<evidence type="ECO:0008006" key="7">
    <source>
        <dbReference type="Google" id="ProtNLM"/>
    </source>
</evidence>
<evidence type="ECO:0000256" key="3">
    <source>
        <dbReference type="ARBA" id="ARBA00023187"/>
    </source>
</evidence>
<gene>
    <name evidence="5" type="ORF">F3Y22_tig00110987pilonHSYRG00283</name>
</gene>
<protein>
    <recommendedName>
        <fullName evidence="7">RRM domain-containing protein</fullName>
    </recommendedName>
</protein>
<evidence type="ECO:0000313" key="6">
    <source>
        <dbReference type="Proteomes" id="UP000436088"/>
    </source>
</evidence>
<dbReference type="SUPFAM" id="SSF54928">
    <property type="entry name" value="RNA-binding domain, RBD"/>
    <property type="match status" value="1"/>
</dbReference>
<feature type="region of interest" description="Disordered" evidence="4">
    <location>
        <begin position="162"/>
        <end position="187"/>
    </location>
</feature>